<dbReference type="SMART" id="SM00485">
    <property type="entry name" value="XPGN"/>
    <property type="match status" value="1"/>
</dbReference>
<dbReference type="InterPro" id="IPR029060">
    <property type="entry name" value="PIN-like_dom_sf"/>
</dbReference>
<gene>
    <name evidence="7" type="ORF">TWF106_003770</name>
    <name evidence="6" type="ORF">TWF788_006313</name>
</gene>
<dbReference type="GO" id="GO:0017108">
    <property type="term" value="F:5'-flap endonuclease activity"/>
    <property type="evidence" value="ECO:0007669"/>
    <property type="project" value="TreeGrafter"/>
</dbReference>
<feature type="compositionally biased region" description="Basic and acidic residues" evidence="3">
    <location>
        <begin position="564"/>
        <end position="591"/>
    </location>
</feature>
<dbReference type="Gene3D" id="3.40.50.1010">
    <property type="entry name" value="5'-nuclease"/>
    <property type="match status" value="2"/>
</dbReference>
<dbReference type="InterPro" id="IPR006085">
    <property type="entry name" value="XPG_DNA_repair_N"/>
</dbReference>
<feature type="domain" description="XPG N-terminal" evidence="5">
    <location>
        <begin position="23"/>
        <end position="119"/>
    </location>
</feature>
<dbReference type="AlphaFoldDB" id="A0A7C8TYA4"/>
<dbReference type="PRINTS" id="PR00853">
    <property type="entry name" value="XPGRADSUPER"/>
</dbReference>
<keyword evidence="2" id="KW-0378">Hydrolase</keyword>
<evidence type="ECO:0000256" key="3">
    <source>
        <dbReference type="SAM" id="MobiDB-lite"/>
    </source>
</evidence>
<feature type="region of interest" description="Disordered" evidence="3">
    <location>
        <begin position="493"/>
        <end position="591"/>
    </location>
</feature>
<dbReference type="Gene3D" id="1.10.150.20">
    <property type="entry name" value="5' to 3' exonuclease, C-terminal subdomain"/>
    <property type="match status" value="1"/>
</dbReference>
<dbReference type="InterPro" id="IPR006086">
    <property type="entry name" value="XPG-I_dom"/>
</dbReference>
<reference evidence="8 9" key="1">
    <citation type="submission" date="2019-06" db="EMBL/GenBank/DDBJ databases">
        <authorList>
            <person name="Palmer J.M."/>
        </authorList>
    </citation>
    <scope>NUCLEOTIDE SEQUENCE [LARGE SCALE GENOMIC DNA]</scope>
    <source>
        <strain evidence="7 8">TWF106</strain>
        <strain evidence="6 9">TWF788</strain>
    </source>
</reference>
<dbReference type="GO" id="GO:0008821">
    <property type="term" value="F:crossover junction DNA endonuclease activity"/>
    <property type="evidence" value="ECO:0007669"/>
    <property type="project" value="InterPro"/>
</dbReference>
<evidence type="ECO:0008006" key="10">
    <source>
        <dbReference type="Google" id="ProtNLM"/>
    </source>
</evidence>
<dbReference type="PANTHER" id="PTHR11081">
    <property type="entry name" value="FLAP ENDONUCLEASE FAMILY MEMBER"/>
    <property type="match status" value="1"/>
</dbReference>
<proteinExistence type="predicted"/>
<keyword evidence="1" id="KW-0540">Nuclease</keyword>
<feature type="domain" description="XPG-I" evidence="4">
    <location>
        <begin position="133"/>
        <end position="205"/>
    </location>
</feature>
<dbReference type="PANTHER" id="PTHR11081:SF75">
    <property type="entry name" value="ENDONUCLEASE, PUTATIVE (AFU_ORTHOLOGUE AFUA_3G13260)-RELATED"/>
    <property type="match status" value="1"/>
</dbReference>
<evidence type="ECO:0000259" key="4">
    <source>
        <dbReference type="SMART" id="SM00484"/>
    </source>
</evidence>
<feature type="compositionally biased region" description="Basic residues" evidence="3">
    <location>
        <begin position="526"/>
        <end position="536"/>
    </location>
</feature>
<dbReference type="Proteomes" id="UP000472727">
    <property type="component" value="Unassembled WGS sequence"/>
</dbReference>
<name>A0A7C8TYA4_ORBOL</name>
<dbReference type="SMART" id="SM00484">
    <property type="entry name" value="XPGI"/>
    <property type="match status" value="1"/>
</dbReference>
<evidence type="ECO:0000313" key="9">
    <source>
        <dbReference type="Proteomes" id="UP000479691"/>
    </source>
</evidence>
<dbReference type="Pfam" id="PF18380">
    <property type="entry name" value="GEN1_C"/>
    <property type="match status" value="1"/>
</dbReference>
<evidence type="ECO:0000313" key="8">
    <source>
        <dbReference type="Proteomes" id="UP000472727"/>
    </source>
</evidence>
<feature type="compositionally biased region" description="Polar residues" evidence="3">
    <location>
        <begin position="513"/>
        <end position="525"/>
    </location>
</feature>
<evidence type="ECO:0000256" key="1">
    <source>
        <dbReference type="ARBA" id="ARBA00022722"/>
    </source>
</evidence>
<dbReference type="EMBL" id="JAABOE010000030">
    <property type="protein sequence ID" value="KAF3182404.1"/>
    <property type="molecule type" value="Genomic_DNA"/>
</dbReference>
<dbReference type="GO" id="GO:0006281">
    <property type="term" value="P:DNA repair"/>
    <property type="evidence" value="ECO:0007669"/>
    <property type="project" value="UniProtKB-ARBA"/>
</dbReference>
<protein>
    <recommendedName>
        <fullName evidence="10">XPG-I domain-containing protein</fullName>
    </recommendedName>
</protein>
<dbReference type="Proteomes" id="UP000479691">
    <property type="component" value="Unassembled WGS sequence"/>
</dbReference>
<sequence length="634" mass="70534">MSPLPTINPLPSTELISHLPTSMGIKGLYEELGAPDKVPLAKLSIDHFKKHKRHIRVAIDISIWAFQSKAVQGRSTGSNAPLRVIYYRLCSLLSLNIHAVFVFDGKDRPEFKRGKSVSGGEGYLLAFSRRLITAFGFPIHNAPGEAEAECAYLQKQGIVDAVLSEDVDTLMFGCRQSWRSCEKGDSKTLEIMQVYKSRVIRDKTGLTPAGMVLTALLSGGDYNTAGVAGIGMKQAVAAAKAGFGDELLQACKLEASDGGHALQLWRQKLETNLRTNSNKIFSRKQPKAKIPGDFPDPKIVNYYINPMISKTPPQINWNICPNLEALREITKAKFEWTGSGKLIRTLSEKLLSWQLGHNQPGSDSLVLSIHQRISGLKDGMPDKLRVTFTPILVVPLPYNHEEDNVYTRSVPTVDAEELLDDPNGYTDSDKEDIRVNGVAATKSTTGKPDRSRVEYDPRSNQRIWIYEQFVAQGANGHIQLWDDNEARKKAAKLKQAEDKFQKSSVRKAKKKTTTTSNQPTIQSFFHQKKNTVKATKHSADRLPVSGLEPNNQKENSRIVIDLDSVDRNDGEGHPDPNDSQSKENHRGNNGRMKLERIVTRPSLPGAWKLTDNDENALCDVSIYDLTNDDPCLEL</sequence>
<dbReference type="EMBL" id="WIWS01000185">
    <property type="protein sequence ID" value="KAF3199534.1"/>
    <property type="molecule type" value="Genomic_DNA"/>
</dbReference>
<dbReference type="InterPro" id="IPR041177">
    <property type="entry name" value="GEN1_C"/>
</dbReference>
<evidence type="ECO:0000256" key="2">
    <source>
        <dbReference type="ARBA" id="ARBA00022801"/>
    </source>
</evidence>
<dbReference type="SUPFAM" id="SSF47807">
    <property type="entry name" value="5' to 3' exonuclease, C-terminal subdomain"/>
    <property type="match status" value="1"/>
</dbReference>
<dbReference type="InterPro" id="IPR037316">
    <property type="entry name" value="Yen1_H3TH"/>
</dbReference>
<dbReference type="CDD" id="cd09870">
    <property type="entry name" value="PIN_YEN1"/>
    <property type="match status" value="1"/>
</dbReference>
<evidence type="ECO:0000313" key="6">
    <source>
        <dbReference type="EMBL" id="KAF3182404.1"/>
    </source>
</evidence>
<dbReference type="SUPFAM" id="SSF88723">
    <property type="entry name" value="PIN domain-like"/>
    <property type="match status" value="1"/>
</dbReference>
<dbReference type="InterPro" id="IPR036279">
    <property type="entry name" value="5-3_exonuclease_C_sf"/>
</dbReference>
<evidence type="ECO:0000259" key="5">
    <source>
        <dbReference type="SMART" id="SM00485"/>
    </source>
</evidence>
<dbReference type="CDD" id="cd09906">
    <property type="entry name" value="H3TH_YEN1"/>
    <property type="match status" value="1"/>
</dbReference>
<dbReference type="Pfam" id="PF00752">
    <property type="entry name" value="XPG_N"/>
    <property type="match status" value="1"/>
</dbReference>
<evidence type="ECO:0000313" key="7">
    <source>
        <dbReference type="EMBL" id="KAF3199534.1"/>
    </source>
</evidence>
<dbReference type="Pfam" id="PF00867">
    <property type="entry name" value="XPG_I"/>
    <property type="match status" value="1"/>
</dbReference>
<comment type="caution">
    <text evidence="6">The sequence shown here is derived from an EMBL/GenBank/DDBJ whole genome shotgun (WGS) entry which is preliminary data.</text>
</comment>
<accession>A0A7C8TYA4</accession>
<organism evidence="6 9">
    <name type="scientific">Orbilia oligospora</name>
    <name type="common">Nematode-trapping fungus</name>
    <name type="synonym">Arthrobotrys oligospora</name>
    <dbReference type="NCBI Taxonomy" id="2813651"/>
    <lineage>
        <taxon>Eukaryota</taxon>
        <taxon>Fungi</taxon>
        <taxon>Dikarya</taxon>
        <taxon>Ascomycota</taxon>
        <taxon>Pezizomycotina</taxon>
        <taxon>Orbiliomycetes</taxon>
        <taxon>Orbiliales</taxon>
        <taxon>Orbiliaceae</taxon>
        <taxon>Orbilia</taxon>
    </lineage>
</organism>
<dbReference type="InterPro" id="IPR006084">
    <property type="entry name" value="XPG/Rad2"/>
</dbReference>